<sequence length="303" mass="32016">MNAKGWRPFWAALLAGLLVLVPLVGGTILLTRRTLRTKLASRPQSGVAIRQPKEENRLSLLVCTAPTETTAPGFLLLYLSASQNCIHALALPGELTVPFGTDEAALADCYRAAGPARCREALLSALALPEDTHYLALAPSVLQAIADRYGALRVGFSGALTADELARTGCSANVQALSAREAEALLSGMEGVVPPAHKAAARAAVWDAFFRQELELLPATLPDALRTHSPSLLTDLTAQDLLILEDTLEFLADRTASVHAGALPGDWDADAGRYTLTEDSRAAVQALFNVSPTDGQLSSASEP</sequence>
<accession>A0ABS8F9I9</accession>
<dbReference type="Proteomes" id="UP001430637">
    <property type="component" value="Unassembled WGS sequence"/>
</dbReference>
<organism evidence="1 2">
    <name type="scientific">Faecalibacterium butyricigenerans</name>
    <dbReference type="NCBI Taxonomy" id="1851427"/>
    <lineage>
        <taxon>Bacteria</taxon>
        <taxon>Bacillati</taxon>
        <taxon>Bacillota</taxon>
        <taxon>Clostridia</taxon>
        <taxon>Eubacteriales</taxon>
        <taxon>Oscillospiraceae</taxon>
        <taxon>Faecalibacterium</taxon>
    </lineage>
</organism>
<name>A0ABS8F9I9_9FIRM</name>
<reference evidence="1" key="1">
    <citation type="submission" date="2021-10" db="EMBL/GenBank/DDBJ databases">
        <title>Anaerobic single-cell dispensing facilitates the cultivation of human gut bacteria.</title>
        <authorList>
            <person name="Afrizal A."/>
        </authorList>
    </citation>
    <scope>NUCLEOTIDE SEQUENCE</scope>
    <source>
        <strain evidence="1">CLA-AA-H233</strain>
    </source>
</reference>
<dbReference type="RefSeq" id="WP_227621383.1">
    <property type="nucleotide sequence ID" value="NZ_JAJEQL010000023.1"/>
</dbReference>
<dbReference type="EMBL" id="JAJEQL010000023">
    <property type="protein sequence ID" value="MCC2199914.1"/>
    <property type="molecule type" value="Genomic_DNA"/>
</dbReference>
<protein>
    <recommendedName>
        <fullName evidence="3">Cell envelope-related transcriptional attenuator domain-containing protein</fullName>
    </recommendedName>
</protein>
<proteinExistence type="predicted"/>
<evidence type="ECO:0000313" key="1">
    <source>
        <dbReference type="EMBL" id="MCC2199914.1"/>
    </source>
</evidence>
<evidence type="ECO:0000313" key="2">
    <source>
        <dbReference type="Proteomes" id="UP001430637"/>
    </source>
</evidence>
<evidence type="ECO:0008006" key="3">
    <source>
        <dbReference type="Google" id="ProtNLM"/>
    </source>
</evidence>
<comment type="caution">
    <text evidence="1">The sequence shown here is derived from an EMBL/GenBank/DDBJ whole genome shotgun (WGS) entry which is preliminary data.</text>
</comment>
<keyword evidence="2" id="KW-1185">Reference proteome</keyword>
<gene>
    <name evidence="1" type="ORF">LKD23_09150</name>
</gene>